<dbReference type="RefSeq" id="WP_148899110.1">
    <property type="nucleotide sequence ID" value="NZ_VNHY01000002.1"/>
</dbReference>
<reference evidence="3 4" key="1">
    <citation type="submission" date="2019-07" db="EMBL/GenBank/DDBJ databases">
        <title>Genomic Encyclopedia of Archaeal and Bacterial Type Strains, Phase II (KMG-II): from individual species to whole genera.</title>
        <authorList>
            <person name="Goeker M."/>
        </authorList>
    </citation>
    <scope>NUCLEOTIDE SEQUENCE [LARGE SCALE GENOMIC DNA]</scope>
    <source>
        <strain evidence="3 4">DSM 21935</strain>
    </source>
</reference>
<name>A0A5D3YJX7_9BACT</name>
<dbReference type="OrthoDB" id="1524813at2"/>
<evidence type="ECO:0000256" key="1">
    <source>
        <dbReference type="SAM" id="SignalP"/>
    </source>
</evidence>
<keyword evidence="4" id="KW-1185">Reference proteome</keyword>
<protein>
    <submittedName>
        <fullName evidence="3">CHRD domain-containing protein</fullName>
    </submittedName>
</protein>
<accession>A0A5D3YJX7</accession>
<dbReference type="AlphaFoldDB" id="A0A5D3YJX7"/>
<feature type="signal peptide" evidence="1">
    <location>
        <begin position="1"/>
        <end position="20"/>
    </location>
</feature>
<dbReference type="EMBL" id="VNHY01000002">
    <property type="protein sequence ID" value="TYP94083.1"/>
    <property type="molecule type" value="Genomic_DNA"/>
</dbReference>
<dbReference type="InterPro" id="IPR010895">
    <property type="entry name" value="CHRD"/>
</dbReference>
<dbReference type="PROSITE" id="PS50933">
    <property type="entry name" value="CHRD"/>
    <property type="match status" value="1"/>
</dbReference>
<dbReference type="Pfam" id="PF07452">
    <property type="entry name" value="CHRD"/>
    <property type="match status" value="1"/>
</dbReference>
<evidence type="ECO:0000313" key="3">
    <source>
        <dbReference type="EMBL" id="TYP94083.1"/>
    </source>
</evidence>
<comment type="caution">
    <text evidence="3">The sequence shown here is derived from an EMBL/GenBank/DDBJ whole genome shotgun (WGS) entry which is preliminary data.</text>
</comment>
<evidence type="ECO:0000313" key="4">
    <source>
        <dbReference type="Proteomes" id="UP000324595"/>
    </source>
</evidence>
<keyword evidence="1" id="KW-0732">Signal</keyword>
<feature type="chain" id="PRO_5023114791" evidence="1">
    <location>
        <begin position="21"/>
        <end position="153"/>
    </location>
</feature>
<dbReference type="Proteomes" id="UP000324595">
    <property type="component" value="Unassembled WGS sequence"/>
</dbReference>
<evidence type="ECO:0000259" key="2">
    <source>
        <dbReference type="PROSITE" id="PS50933"/>
    </source>
</evidence>
<feature type="domain" description="CHRD" evidence="2">
    <location>
        <begin position="27"/>
        <end position="152"/>
    </location>
</feature>
<proteinExistence type="predicted"/>
<sequence>MNTSYNITYIFIAALLVTLAGPLATSAQQSADVYLGGHKMQPKVQTSGSGMVTVTLKDDSLTVEGDFEYLTGNYSGAYIMYDIKKRPDNQLFSLTADVNENKRSGTFSTEQNRFQLSKAEQKLIKEGSLYIMISSFEHQTGEIRGNIPAMSNK</sequence>
<organism evidence="3 4">
    <name type="scientific">Fodinibius salinus</name>
    <dbReference type="NCBI Taxonomy" id="860790"/>
    <lineage>
        <taxon>Bacteria</taxon>
        <taxon>Pseudomonadati</taxon>
        <taxon>Balneolota</taxon>
        <taxon>Balneolia</taxon>
        <taxon>Balneolales</taxon>
        <taxon>Balneolaceae</taxon>
        <taxon>Fodinibius</taxon>
    </lineage>
</organism>
<gene>
    <name evidence="3" type="ORF">LX73_1807</name>
</gene>